<accession>A0A5D2I627</accession>
<dbReference type="AlphaFoldDB" id="A0A5D2I627"/>
<evidence type="ECO:0000313" key="2">
    <source>
        <dbReference type="Proteomes" id="UP000322667"/>
    </source>
</evidence>
<keyword evidence="2" id="KW-1185">Reference proteome</keyword>
<dbReference type="Proteomes" id="UP000322667">
    <property type="component" value="Chromosome D12"/>
</dbReference>
<name>A0A5D2I627_GOSTO</name>
<organism evidence="1 2">
    <name type="scientific">Gossypium tomentosum</name>
    <name type="common">Hawaiian cotton</name>
    <name type="synonym">Gossypium sandvicense</name>
    <dbReference type="NCBI Taxonomy" id="34277"/>
    <lineage>
        <taxon>Eukaryota</taxon>
        <taxon>Viridiplantae</taxon>
        <taxon>Streptophyta</taxon>
        <taxon>Embryophyta</taxon>
        <taxon>Tracheophyta</taxon>
        <taxon>Spermatophyta</taxon>
        <taxon>Magnoliopsida</taxon>
        <taxon>eudicotyledons</taxon>
        <taxon>Gunneridae</taxon>
        <taxon>Pentapetalae</taxon>
        <taxon>rosids</taxon>
        <taxon>malvids</taxon>
        <taxon>Malvales</taxon>
        <taxon>Malvaceae</taxon>
        <taxon>Malvoideae</taxon>
        <taxon>Gossypium</taxon>
    </lineage>
</organism>
<protein>
    <submittedName>
        <fullName evidence="1">Uncharacterized protein</fullName>
    </submittedName>
</protein>
<dbReference type="EMBL" id="CM017634">
    <property type="protein sequence ID" value="TYH37878.1"/>
    <property type="molecule type" value="Genomic_DNA"/>
</dbReference>
<gene>
    <name evidence="1" type="ORF">ES332_D12G071800v1</name>
</gene>
<evidence type="ECO:0000313" key="1">
    <source>
        <dbReference type="EMBL" id="TYH37878.1"/>
    </source>
</evidence>
<proteinExistence type="predicted"/>
<reference evidence="1 2" key="1">
    <citation type="submission" date="2019-07" db="EMBL/GenBank/DDBJ databases">
        <title>WGS assembly of Gossypium tomentosum.</title>
        <authorList>
            <person name="Chen Z.J."/>
            <person name="Sreedasyam A."/>
            <person name="Ando A."/>
            <person name="Song Q."/>
            <person name="De L."/>
            <person name="Hulse-Kemp A."/>
            <person name="Ding M."/>
            <person name="Ye W."/>
            <person name="Kirkbride R."/>
            <person name="Jenkins J."/>
            <person name="Plott C."/>
            <person name="Lovell J."/>
            <person name="Lin Y.-M."/>
            <person name="Vaughn R."/>
            <person name="Liu B."/>
            <person name="Li W."/>
            <person name="Simpson S."/>
            <person name="Scheffler B."/>
            <person name="Saski C."/>
            <person name="Grover C."/>
            <person name="Hu G."/>
            <person name="Conover J."/>
            <person name="Carlson J."/>
            <person name="Shu S."/>
            <person name="Boston L."/>
            <person name="Williams M."/>
            <person name="Peterson D."/>
            <person name="Mcgee K."/>
            <person name="Jones D."/>
            <person name="Wendel J."/>
            <person name="Stelly D."/>
            <person name="Grimwood J."/>
            <person name="Schmutz J."/>
        </authorList>
    </citation>
    <scope>NUCLEOTIDE SEQUENCE [LARGE SCALE GENOMIC DNA]</scope>
    <source>
        <strain evidence="1">7179.01</strain>
    </source>
</reference>
<sequence>MISFVENQNSNIHLGVDKVVDLSIVSTKLLNGIDYLKLRDSKRVRKFSISTFTKNKCSKFKWKASVRMLISDAMSMIVERLNSKEACHESI</sequence>